<proteinExistence type="predicted"/>
<dbReference type="AlphaFoldDB" id="A0A269Z0H5"/>
<feature type="non-terminal residue" evidence="1">
    <location>
        <position position="1"/>
    </location>
</feature>
<feature type="non-terminal residue" evidence="1">
    <location>
        <position position="86"/>
    </location>
</feature>
<protein>
    <submittedName>
        <fullName evidence="1">Uncharacterized protein</fullName>
    </submittedName>
</protein>
<evidence type="ECO:0000313" key="1">
    <source>
        <dbReference type="EMBL" id="PAK91307.1"/>
    </source>
</evidence>
<sequence>KKSFLKSNNKDVYYNMFEEVQNIIKEHGYDIEDFLENERYTNAFHAYQHSKEHFEEYIKFMLYNAHAHKYIKNNVVHFNYPDKFNY</sequence>
<name>A0A269Z0H5_9MICO</name>
<comment type="caution">
    <text evidence="1">The sequence shown here is derived from an EMBL/GenBank/DDBJ whole genome shotgun (WGS) entry which is preliminary data.</text>
</comment>
<accession>A0A269Z0H5</accession>
<dbReference type="Proteomes" id="UP000216867">
    <property type="component" value="Unassembled WGS sequence"/>
</dbReference>
<reference evidence="1 2" key="1">
    <citation type="submission" date="2017-04" db="EMBL/GenBank/DDBJ databases">
        <title>Kefir bacterial isolates.</title>
        <authorList>
            <person name="Kim Y."/>
            <person name="Blasche S."/>
            <person name="Patil K.R."/>
        </authorList>
    </citation>
    <scope>NUCLEOTIDE SEQUENCE [LARGE SCALE GENOMIC DNA]</scope>
    <source>
        <strain evidence="1 2">OG2</strain>
    </source>
</reference>
<gene>
    <name evidence="1" type="ORF">B8X04_17730</name>
</gene>
<evidence type="ECO:0000313" key="2">
    <source>
        <dbReference type="Proteomes" id="UP000216867"/>
    </source>
</evidence>
<dbReference type="EMBL" id="NCWY01000160">
    <property type="protein sequence ID" value="PAK91307.1"/>
    <property type="molecule type" value="Genomic_DNA"/>
</dbReference>
<organism evidence="1 2">
    <name type="scientific">Brevibacterium casei</name>
    <dbReference type="NCBI Taxonomy" id="33889"/>
    <lineage>
        <taxon>Bacteria</taxon>
        <taxon>Bacillati</taxon>
        <taxon>Actinomycetota</taxon>
        <taxon>Actinomycetes</taxon>
        <taxon>Micrococcales</taxon>
        <taxon>Brevibacteriaceae</taxon>
        <taxon>Brevibacterium</taxon>
    </lineage>
</organism>